<name>A0A137PFH0_CONC2</name>
<feature type="compositionally biased region" description="Gly residues" evidence="1">
    <location>
        <begin position="990"/>
        <end position="999"/>
    </location>
</feature>
<evidence type="ECO:0000313" key="3">
    <source>
        <dbReference type="EMBL" id="KXN73749.1"/>
    </source>
</evidence>
<evidence type="ECO:0000313" key="4">
    <source>
        <dbReference type="Proteomes" id="UP000070444"/>
    </source>
</evidence>
<feature type="region of interest" description="Disordered" evidence="1">
    <location>
        <begin position="2646"/>
        <end position="2680"/>
    </location>
</feature>
<dbReference type="SMART" id="SM01214">
    <property type="entry name" value="Fmp27_GFWDK"/>
    <property type="match status" value="1"/>
</dbReference>
<feature type="region of interest" description="Disordered" evidence="1">
    <location>
        <begin position="2567"/>
        <end position="2590"/>
    </location>
</feature>
<feature type="region of interest" description="Disordered" evidence="1">
    <location>
        <begin position="1597"/>
        <end position="1639"/>
    </location>
</feature>
<feature type="compositionally biased region" description="Polar residues" evidence="1">
    <location>
        <begin position="2646"/>
        <end position="2657"/>
    </location>
</feature>
<dbReference type="EMBL" id="KQ964432">
    <property type="protein sequence ID" value="KXN73749.1"/>
    <property type="molecule type" value="Genomic_DNA"/>
</dbReference>
<protein>
    <recommendedName>
        <fullName evidence="2">FMP27/BLTP2/Hobbit GFWDK motif-containing RBG unit domain-containing protein</fullName>
    </recommendedName>
</protein>
<organism evidence="3 4">
    <name type="scientific">Conidiobolus coronatus (strain ATCC 28846 / CBS 209.66 / NRRL 28638)</name>
    <name type="common">Delacroixia coronata</name>
    <dbReference type="NCBI Taxonomy" id="796925"/>
    <lineage>
        <taxon>Eukaryota</taxon>
        <taxon>Fungi</taxon>
        <taxon>Fungi incertae sedis</taxon>
        <taxon>Zoopagomycota</taxon>
        <taxon>Entomophthoromycotina</taxon>
        <taxon>Entomophthoromycetes</taxon>
        <taxon>Entomophthorales</taxon>
        <taxon>Ancylistaceae</taxon>
        <taxon>Conidiobolus</taxon>
    </lineage>
</organism>
<dbReference type="InterPro" id="IPR019441">
    <property type="entry name" value="FMP27/BLTP2/Hobbit_GFWDK_RBG"/>
</dbReference>
<dbReference type="PANTHER" id="PTHR15678:SF6">
    <property type="entry name" value="BRIDGE-LIKE LIPID TRANSFER PROTEIN FAMILY MEMBER 2"/>
    <property type="match status" value="1"/>
</dbReference>
<feature type="region of interest" description="Disordered" evidence="1">
    <location>
        <begin position="2226"/>
        <end position="2246"/>
    </location>
</feature>
<feature type="compositionally biased region" description="Basic and acidic residues" evidence="1">
    <location>
        <begin position="103"/>
        <end position="115"/>
    </location>
</feature>
<keyword evidence="4" id="KW-1185">Reference proteome</keyword>
<dbReference type="PANTHER" id="PTHR15678">
    <property type="entry name" value="ANTIGEN MLAA-22-RELATED"/>
    <property type="match status" value="1"/>
</dbReference>
<reference evidence="3 4" key="1">
    <citation type="journal article" date="2015" name="Genome Biol. Evol.">
        <title>Phylogenomic analyses indicate that early fungi evolved digesting cell walls of algal ancestors of land plants.</title>
        <authorList>
            <person name="Chang Y."/>
            <person name="Wang S."/>
            <person name="Sekimoto S."/>
            <person name="Aerts A.L."/>
            <person name="Choi C."/>
            <person name="Clum A."/>
            <person name="LaButti K.M."/>
            <person name="Lindquist E.A."/>
            <person name="Yee Ngan C."/>
            <person name="Ohm R.A."/>
            <person name="Salamov A.A."/>
            <person name="Grigoriev I.V."/>
            <person name="Spatafora J.W."/>
            <person name="Berbee M.L."/>
        </authorList>
    </citation>
    <scope>NUCLEOTIDE SEQUENCE [LARGE SCALE GENOMIC DNA]</scope>
    <source>
        <strain evidence="3 4">NRRL 28638</strain>
    </source>
</reference>
<gene>
    <name evidence="3" type="ORF">CONCODRAFT_68068</name>
</gene>
<dbReference type="OrthoDB" id="1562405at2759"/>
<feature type="compositionally biased region" description="Gly residues" evidence="1">
    <location>
        <begin position="2237"/>
        <end position="2246"/>
    </location>
</feature>
<feature type="compositionally biased region" description="Polar residues" evidence="1">
    <location>
        <begin position="1872"/>
        <end position="1884"/>
    </location>
</feature>
<feature type="compositionally biased region" description="Low complexity" evidence="1">
    <location>
        <begin position="2527"/>
        <end position="2538"/>
    </location>
</feature>
<feature type="region of interest" description="Disordered" evidence="1">
    <location>
        <begin position="986"/>
        <end position="1043"/>
    </location>
</feature>
<feature type="domain" description="FMP27/BLTP2/Hobbit GFWDK motif-containing RBG unit" evidence="2">
    <location>
        <begin position="1130"/>
        <end position="1284"/>
    </location>
</feature>
<sequence length="2771" mass="315519">MGLINILLTLSLLTIASLYFFLNPSLEFSAWNKLKYLKLSLNLGKLKEFRVNILEFSVVLKSCKDRWIYLSFEADKVEFELNSDAIPLTEESSINEELQQENSLERNENSEQERKQKGKTLPSWITPLSLFALNLLKLLPLKLLGLRVHNINYFNANKSSQLSLRGLEYSPIDLSFSIKEFLETSHHPPITLESKDYTNSNSNLKLNNLYIKLNILANGLGLDVNIDNLTKILSETKSESNEDNNKSKKSDPIDINKLLSTIYNNGEISKNLQSYLIIFNLRLKFNFNHIELIKPIQSSVQSEITKLEQLSIRVNTGLIPHQLKLKPKSFELSVGLNKLDINDQVLVNGAGFEVSDLDFNSEFNWKLNFNIGEIIAITEIKSPFNETTRKSNTKANSKSNTLELPLLPFNHSINLNLSASINKAQLILTPTKLKLSQLTDESYYLELSLNQLNLTSNLLNYHSTNKFEMTSSLELSQLCIANEQSNFSLNTLEILNYNELQFDGLKYLICTETNFDLQYIRLEEGEIGFIYELLPYLNKLYKFKESFVNTQNESFSSTKTQNLTELEGVIEEKINSNQVNVKIPVDFKTHKLQLNLHRISATLQSHNWNLQAFKEQIISYSDSVELPRDHLLPCPRPLNLKINSINLKLEGLPNNVHSITKFDEIALSVKGKNLVKLSYFSLAANFGDNGDEGGVLGLKGNLQKFEINYELSKVYYLLKLVHKVKDIKELVGGWLLNKGDSDKNDTTSTSSNKDTLSSNKKNLSIKLEFSLFNLITKMELKEHQIIWIYLNHIQLGLNTTTVQPKESDSALPSIEFGLESIRVELDPKVLPTVPNSIKFLSPPESEIPPSLQLFQLDSIKLKLPIEKLLINQTLQNIIYIELTSLKFTVPDKVLIYEFIDELNLQVKTIKLLMKPELGTVLPPPLPSPMELKPSLPFVLDLKIGEWVILIENNEFEQKLNKSVSVGWDEQIERMFLDSQLDFKMQTTSNGSGGATGGDNSGSNTGLQRPQFKRAPPTSSSFISQRSTNTTANKSSNDRRPDPLTALSKLKEVKSTRWIRKIQEFHANYPILRAMGTKFHIQLSPTNLKATTKAGAVCLIDEQTPDDTKFDLFLSFHINLTQEQIIVRLRDYPIPLLHVPKLHPNQINNEDLKLSYNQVGEIIIAEPWGGLETAKWRTISIDADNNIPMVKVCKTLTPIKFYQHQKISILSRLPTTLTFGVAYRSALADMARRLDTVTSPSFPNVCPLGWWDKARLQMHSKLKIEFNNDGEFRALMLGTDHPYIKSTNYSQIETKYGFQHTWKGGTCIKFKGNGVQNFSITSDCYRLVIPKLVLGENSKILGVINPMGQFKQNWLKVVIKLKNFVTLESNWNYYKRHEFDPQLNIPIEVAHYEVIPKVPLENQLDYDPFRGFRSDRIGILINIKSQPNSDTLVKKDIANSFHFTPQTWTCVTRFLQLFDSDRSLPIQLGDLFPKKLPPSSTPFSTRLFQIQFELNLHPTFVSYNLTVGPQNSQRDYVNLMDGVGIKGGSNALHLSIVMGKRNKILLDRENTDAPVTPQTPGNGRQSNALEWYLKRMCFDVDQPDIRTVGVKYILPTKVDNHRSTNDPSSEATTNNKSSTSTRDKPFKPDDDGWLDPDDHKTPWNLTSESININVKVQPFLSAPKLTYYSGEEYNGLNNSELPYDPLKIELNMYNKRLKYINKKLSQLEDFLNDTERCASDEIIQLTEQQIDRMESHKQKLEGIIGVKKNSVDDHSTWEGISYSRHLNVFQPIMLIDQTNQKHLHHFLFLMERDTALSDFWKRRYRSGLAQLEKRYHQTMKQMANLGRKGKKGKKEKFNSKGGSVYEKNSLESEKIFEEILNSFRFDSEPMDSAHTSTTPDDLSTNQQQDQVQQSQIITEPLWLINLYALQMVFLPNHDFVSDPLFQADTISSDSSVDDSLKSLVLSIYQTQLSIGKLFDNHNNQSFFGPVLIQQRYNLNLKYAQFFVTNDYHHHNHCSIYHTLEIPYSKPCDETSLDRDYSNWVPIELIIPRCKGDEEDFLSTQEVIDNFKLEQKMNNMQYESIVLPFQSHLTYTRPNPLYVPNTPEEYGGTDLSTDWSVQDHINLEIPQFHLRTNGSQYFALLLNIQGLLTYHEPRKRKFREQLDERSLLVSAIGWQQEFRRLCNLWDNYQDQILMYHQVLNNSHQVDSCSETLLNELQTLELDYLTCLDQLIQVISVLTEESKKQFSPSKTNPNGAQGGSPQGGDDLGSNLSKLIEIEIKEVDWNLLDTFDNNTSKPFCELKSKSVKLILNLDPDGGQRLRFLVEQVVGFNLIEDTRYIQLLTPHQSQQQNNGHRFTTGDMIHVYLKTLPKVGGMEVIDHLEINIFPCLIQITHAITMKVIDFLGLKHGISNNVKSSGLSDKKAIKDTSSINSDKLPLTSKNNDNFVIDLMKKRAQLNLTFIYIKVPATQLCMSYQGKKQTNFADLHQVTFRTPDLVYHNQTLSWLEFLELVKKEVIHAAFVQAGGLVKDLIMNKPPPSIGLPAKSRINSSSPLSRSGTQVSDSSNISGFNSPRSQVFYINNNNEQQLHPGDAKSITTNETSGLEEGWQDTRSRLSLPHRLFGIPKLRVTSDHGDLASIASSRSTRLSILSNSALDRDENTSIGSALTSGVSTGINTPDPSNFASPSPSPSPASSALPMRKGTSLDISKAATRYVPTHSIHSFAMSQTNSPIPIHFEFLRTSRHLGPDLARVIDPDIQLEVIVNDEFMQKARMLFGKNYKPYFSSDTSSR</sequence>
<feature type="region of interest" description="Disordered" evidence="1">
    <location>
        <begin position="1866"/>
        <end position="1887"/>
    </location>
</feature>
<dbReference type="Pfam" id="PF10344">
    <property type="entry name" value="Hobbit"/>
    <property type="match status" value="2"/>
</dbReference>
<feature type="compositionally biased region" description="Polar residues" evidence="1">
    <location>
        <begin position="1016"/>
        <end position="1034"/>
    </location>
</feature>
<dbReference type="STRING" id="796925.A0A137PFH0"/>
<feature type="compositionally biased region" description="Polar residues" evidence="1">
    <location>
        <begin position="2226"/>
        <end position="2236"/>
    </location>
</feature>
<evidence type="ECO:0000256" key="1">
    <source>
        <dbReference type="SAM" id="MobiDB-lite"/>
    </source>
</evidence>
<dbReference type="InterPro" id="IPR045167">
    <property type="entry name" value="Hobbit"/>
</dbReference>
<dbReference type="Proteomes" id="UP000070444">
    <property type="component" value="Unassembled WGS sequence"/>
</dbReference>
<feature type="region of interest" description="Disordered" evidence="1">
    <location>
        <begin position="2521"/>
        <end position="2548"/>
    </location>
</feature>
<accession>A0A137PFH0</accession>
<feature type="region of interest" description="Disordered" evidence="1">
    <location>
        <begin position="95"/>
        <end position="118"/>
    </location>
</feature>
<feature type="compositionally biased region" description="Basic and acidic residues" evidence="1">
    <location>
        <begin position="1620"/>
        <end position="1639"/>
    </location>
</feature>
<evidence type="ECO:0000259" key="2">
    <source>
        <dbReference type="SMART" id="SM01214"/>
    </source>
</evidence>
<feature type="compositionally biased region" description="Polar residues" evidence="1">
    <location>
        <begin position="1604"/>
        <end position="1619"/>
    </location>
</feature>
<proteinExistence type="predicted"/>
<feature type="compositionally biased region" description="Polar residues" evidence="1">
    <location>
        <begin position="2539"/>
        <end position="2548"/>
    </location>
</feature>
<feature type="compositionally biased region" description="Low complexity" evidence="1">
    <location>
        <begin position="2659"/>
        <end position="2679"/>
    </location>
</feature>